<dbReference type="InterPro" id="IPR018076">
    <property type="entry name" value="T2SS_GspF_dom"/>
</dbReference>
<evidence type="ECO:0000313" key="8">
    <source>
        <dbReference type="EMBL" id="KRG76806.1"/>
    </source>
</evidence>
<evidence type="ECO:0000256" key="6">
    <source>
        <dbReference type="SAM" id="Phobius"/>
    </source>
</evidence>
<feature type="transmembrane region" description="Helical" evidence="6">
    <location>
        <begin position="6"/>
        <end position="25"/>
    </location>
</feature>
<sequence>MTAIWSLCIGVLALALLVAAIGLLVRGRHSESAEAALSNAVKRSQNQAPVSVDATLPWWKRMANELSHFGQQLEGSRVQQLLLAEEDRMLLDQAGVGHSHGQAIFLGARLMTALLLPLLVVLFSDASGVRWLVILLAAIAAGLLLPKFLLRAWAKRIQKAVHDELPLFIDLLRLLQGVGFSIDQSLQMLGDKMRLALPVIGRELEIANLAYGRGRSREQSLNRLAESFDNEDMRSLIQMIVQVHSHGGAVQEPLKNFGIRLREKRRMNLKEQVGKLSVKMTVVMMVTLLPALLLVLAGPAIIALAAAVSQMGSTS</sequence>
<dbReference type="OrthoDB" id="5952202at2"/>
<keyword evidence="3 6" id="KW-0812">Transmembrane</keyword>
<name>A0A0R0D5J5_9GAMM</name>
<feature type="transmembrane region" description="Helical" evidence="6">
    <location>
        <begin position="282"/>
        <end position="308"/>
    </location>
</feature>
<dbReference type="AlphaFoldDB" id="A0A0R0D5J5"/>
<dbReference type="PANTHER" id="PTHR35007:SF2">
    <property type="entry name" value="PILUS ASSEMBLE PROTEIN"/>
    <property type="match status" value="1"/>
</dbReference>
<feature type="domain" description="Type II secretion system protein GspF" evidence="7">
    <location>
        <begin position="168"/>
        <end position="296"/>
    </location>
</feature>
<dbReference type="Pfam" id="PF00482">
    <property type="entry name" value="T2SSF"/>
    <property type="match status" value="1"/>
</dbReference>
<dbReference type="PATRIC" id="fig|336566.3.peg.1171"/>
<reference evidence="8 9" key="1">
    <citation type="submission" date="2015-05" db="EMBL/GenBank/DDBJ databases">
        <title>Genome sequencing and analysis of members of genus Stenotrophomonas.</title>
        <authorList>
            <person name="Patil P.P."/>
            <person name="Midha S."/>
            <person name="Patil P.B."/>
        </authorList>
    </citation>
    <scope>NUCLEOTIDE SEQUENCE [LARGE SCALE GENOMIC DNA]</scope>
    <source>
        <strain evidence="8 9">DSM 24757</strain>
    </source>
</reference>
<organism evidence="8 9">
    <name type="scientific">Stenotrophomonas ginsengisoli</name>
    <dbReference type="NCBI Taxonomy" id="336566"/>
    <lineage>
        <taxon>Bacteria</taxon>
        <taxon>Pseudomonadati</taxon>
        <taxon>Pseudomonadota</taxon>
        <taxon>Gammaproteobacteria</taxon>
        <taxon>Lysobacterales</taxon>
        <taxon>Lysobacteraceae</taxon>
        <taxon>Stenotrophomonas</taxon>
    </lineage>
</organism>
<dbReference type="PANTHER" id="PTHR35007">
    <property type="entry name" value="INTEGRAL MEMBRANE PROTEIN-RELATED"/>
    <property type="match status" value="1"/>
</dbReference>
<evidence type="ECO:0000256" key="2">
    <source>
        <dbReference type="ARBA" id="ARBA00022475"/>
    </source>
</evidence>
<evidence type="ECO:0000256" key="3">
    <source>
        <dbReference type="ARBA" id="ARBA00022692"/>
    </source>
</evidence>
<proteinExistence type="predicted"/>
<dbReference type="EMBL" id="LDJM01000021">
    <property type="protein sequence ID" value="KRG76806.1"/>
    <property type="molecule type" value="Genomic_DNA"/>
</dbReference>
<dbReference type="RefSeq" id="WP_057637928.1">
    <property type="nucleotide sequence ID" value="NZ_LDJM01000021.1"/>
</dbReference>
<keyword evidence="4 6" id="KW-1133">Transmembrane helix</keyword>
<keyword evidence="5 6" id="KW-0472">Membrane</keyword>
<feature type="transmembrane region" description="Helical" evidence="6">
    <location>
        <begin position="129"/>
        <end position="150"/>
    </location>
</feature>
<gene>
    <name evidence="8" type="ORF">ABB30_08810</name>
</gene>
<comment type="subcellular location">
    <subcellularLocation>
        <location evidence="1">Cell membrane</location>
        <topology evidence="1">Multi-pass membrane protein</topology>
    </subcellularLocation>
</comment>
<keyword evidence="2" id="KW-1003">Cell membrane</keyword>
<comment type="caution">
    <text evidence="8">The sequence shown here is derived from an EMBL/GenBank/DDBJ whole genome shotgun (WGS) entry which is preliminary data.</text>
</comment>
<accession>A0A0R0D5J5</accession>
<protein>
    <recommendedName>
        <fullName evidence="7">Type II secretion system protein GspF domain-containing protein</fullName>
    </recommendedName>
</protein>
<evidence type="ECO:0000256" key="4">
    <source>
        <dbReference type="ARBA" id="ARBA00022989"/>
    </source>
</evidence>
<feature type="transmembrane region" description="Helical" evidence="6">
    <location>
        <begin position="103"/>
        <end position="123"/>
    </location>
</feature>
<evidence type="ECO:0000256" key="5">
    <source>
        <dbReference type="ARBA" id="ARBA00023136"/>
    </source>
</evidence>
<dbReference type="Proteomes" id="UP000050956">
    <property type="component" value="Unassembled WGS sequence"/>
</dbReference>
<evidence type="ECO:0000256" key="1">
    <source>
        <dbReference type="ARBA" id="ARBA00004651"/>
    </source>
</evidence>
<evidence type="ECO:0000313" key="9">
    <source>
        <dbReference type="Proteomes" id="UP000050956"/>
    </source>
</evidence>
<evidence type="ECO:0000259" key="7">
    <source>
        <dbReference type="Pfam" id="PF00482"/>
    </source>
</evidence>
<dbReference type="STRING" id="336566.ABB30_08810"/>
<dbReference type="GO" id="GO:0005886">
    <property type="term" value="C:plasma membrane"/>
    <property type="evidence" value="ECO:0007669"/>
    <property type="project" value="UniProtKB-SubCell"/>
</dbReference>
<keyword evidence="9" id="KW-1185">Reference proteome</keyword>